<evidence type="ECO:0000256" key="4">
    <source>
        <dbReference type="ARBA" id="ARBA00022801"/>
    </source>
</evidence>
<evidence type="ECO:0000313" key="6">
    <source>
        <dbReference type="EMBL" id="RHW69896.1"/>
    </source>
</evidence>
<keyword evidence="4" id="KW-0378">Hydrolase</keyword>
<gene>
    <name evidence="6" type="primary">CBP1</name>
    <name evidence="6" type="ORF">DPX39_100017000</name>
</gene>
<evidence type="ECO:0000256" key="3">
    <source>
        <dbReference type="ARBA" id="ARBA00022670"/>
    </source>
</evidence>
<evidence type="ECO:0000256" key="1">
    <source>
        <dbReference type="ARBA" id="ARBA00009431"/>
    </source>
</evidence>
<reference evidence="6" key="1">
    <citation type="submission" date="2018-09" db="EMBL/GenBank/DDBJ databases">
        <title>whole genome sequence of T. equiperdum IVM-t1 strain.</title>
        <authorList>
            <person name="Suganuma K."/>
        </authorList>
    </citation>
    <scope>NUCLEOTIDE SEQUENCE [LARGE SCALE GENOMIC DNA]</scope>
    <source>
        <strain evidence="6">IVM-t1</strain>
    </source>
</reference>
<dbReference type="Gene3D" id="3.40.50.1820">
    <property type="entry name" value="alpha/beta hydrolase"/>
    <property type="match status" value="1"/>
</dbReference>
<dbReference type="PROSITE" id="PS51257">
    <property type="entry name" value="PROKAR_LIPOPROTEIN"/>
    <property type="match status" value="1"/>
</dbReference>
<organism evidence="6">
    <name type="scientific">Trypanosoma brucei equiperdum</name>
    <dbReference type="NCBI Taxonomy" id="630700"/>
    <lineage>
        <taxon>Eukaryota</taxon>
        <taxon>Discoba</taxon>
        <taxon>Euglenozoa</taxon>
        <taxon>Kinetoplastea</taxon>
        <taxon>Metakinetoplastina</taxon>
        <taxon>Trypanosomatida</taxon>
        <taxon>Trypanosomatidae</taxon>
        <taxon>Trypanosoma</taxon>
    </lineage>
</organism>
<dbReference type="PANTHER" id="PTHR11802">
    <property type="entry name" value="SERINE PROTEASE FAMILY S10 SERINE CARBOXYPEPTIDASE"/>
    <property type="match status" value="1"/>
</dbReference>
<evidence type="ECO:0000256" key="2">
    <source>
        <dbReference type="ARBA" id="ARBA00022645"/>
    </source>
</evidence>
<name>A0A3L6L186_9TRYP</name>
<keyword evidence="5" id="KW-0325">Glycoprotein</keyword>
<dbReference type="AlphaFoldDB" id="A0A3L6L186"/>
<evidence type="ECO:0000256" key="5">
    <source>
        <dbReference type="ARBA" id="ARBA00023180"/>
    </source>
</evidence>
<dbReference type="SUPFAM" id="SSF53474">
    <property type="entry name" value="alpha/beta-Hydrolases"/>
    <property type="match status" value="1"/>
</dbReference>
<keyword evidence="2" id="KW-0121">Carboxypeptidase</keyword>
<protein>
    <submittedName>
        <fullName evidence="6">Serine peptidase</fullName>
    </submittedName>
</protein>
<dbReference type="Pfam" id="PF00450">
    <property type="entry name" value="Peptidase_S10"/>
    <property type="match status" value="1"/>
</dbReference>
<dbReference type="PANTHER" id="PTHR11802:SF113">
    <property type="entry name" value="SERINE CARBOXYPEPTIDASE CTSA-4.1"/>
    <property type="match status" value="1"/>
</dbReference>
<dbReference type="InterPro" id="IPR029058">
    <property type="entry name" value="AB_hydrolase_fold"/>
</dbReference>
<keyword evidence="3" id="KW-0645">Protease</keyword>
<dbReference type="Proteomes" id="UP000266743">
    <property type="component" value="Chromosome 10"/>
</dbReference>
<comment type="caution">
    <text evidence="6">The sequence shown here is derived from an EMBL/GenBank/DDBJ whole genome shotgun (WGS) entry which is preliminary data.</text>
</comment>
<dbReference type="GO" id="GO:0004185">
    <property type="term" value="F:serine-type carboxypeptidase activity"/>
    <property type="evidence" value="ECO:0007669"/>
    <property type="project" value="InterPro"/>
</dbReference>
<dbReference type="EMBL" id="QSBY01000010">
    <property type="protein sequence ID" value="RHW69896.1"/>
    <property type="molecule type" value="Genomic_DNA"/>
</dbReference>
<sequence length="467" mass="51391">MRLISYPVMLSLLAACILVVVLANTVYRSLSLALRTTGSGWEPCDPGVNQWSGYFDIPGEQSDKHYFYWAFGPRDGNPNAPVLLWMTGGPGCSSMLALLAENGPCLMNETTGDIYNNTYSWNNHAYVIYIDQPAGVGFSYADKADYDKNEAEVSEDMYNFLQAFFGEHEDLRENDFFVVGESCGGHFAPATAYRINQGNKKGEGIYIPLAGLAVGNGLTDPYTQYASYPRLAWDWCKEVLGSPCVSSFVHVMMSAMVPACQSTISACDADNSSSADSSCKLSRVTCGPMVALFSATGLNVYDIRKPCDGPLCYNTTGVDNFMNREDVQRSLGVDPMTWQACNMEVNLMFAVDWFKNFNYTISGLLEDGVRVMIYAGDMDFICNWIGNKEWTLALQWSGSEEFVKAPDTPFSSIDGSAAGLVRSVSSNTSSMHFSFVQVYRAGHMVPMDQPAAASTIIEKFMRNEPLS</sequence>
<dbReference type="InterPro" id="IPR001563">
    <property type="entry name" value="Peptidase_S10"/>
</dbReference>
<proteinExistence type="inferred from homology"/>
<comment type="similarity">
    <text evidence="1">Belongs to the peptidase S10 family.</text>
</comment>
<dbReference type="GO" id="GO:0006508">
    <property type="term" value="P:proteolysis"/>
    <property type="evidence" value="ECO:0007669"/>
    <property type="project" value="UniProtKB-KW"/>
</dbReference>
<dbReference type="PRINTS" id="PR00724">
    <property type="entry name" value="CRBOXYPTASEC"/>
</dbReference>
<dbReference type="Gene3D" id="1.10.287.410">
    <property type="match status" value="1"/>
</dbReference>
<accession>A0A3L6L186</accession>